<keyword evidence="2" id="KW-0812">Transmembrane</keyword>
<dbReference type="Gene3D" id="1.10.238.10">
    <property type="entry name" value="EF-hand"/>
    <property type="match status" value="1"/>
</dbReference>
<reference evidence="4 6" key="1">
    <citation type="submission" date="2024-10" db="EMBL/GenBank/DDBJ databases">
        <title>Updated reference genomes for cyclostephanoid diatoms.</title>
        <authorList>
            <person name="Roberts W.R."/>
            <person name="Alverson A.J."/>
        </authorList>
    </citation>
    <scope>NUCLEOTIDE SEQUENCE [LARGE SCALE GENOMIC DNA]</scope>
    <source>
        <strain evidence="4 6">AJA228-03</strain>
    </source>
</reference>
<comment type="caution">
    <text evidence="4">The sequence shown here is derived from an EMBL/GenBank/DDBJ whole genome shotgun (WGS) entry which is preliminary data.</text>
</comment>
<accession>A0ABD3RHI6</accession>
<dbReference type="Pfam" id="PF13499">
    <property type="entry name" value="EF-hand_7"/>
    <property type="match status" value="1"/>
</dbReference>
<name>A0ABD3RHI6_9STRA</name>
<dbReference type="PROSITE" id="PS00018">
    <property type="entry name" value="EF_HAND_1"/>
    <property type="match status" value="2"/>
</dbReference>
<feature type="transmembrane region" description="Helical" evidence="2">
    <location>
        <begin position="60"/>
        <end position="79"/>
    </location>
</feature>
<dbReference type="EMBL" id="JALLPB020000699">
    <property type="protein sequence ID" value="KAL3806940.1"/>
    <property type="molecule type" value="Genomic_DNA"/>
</dbReference>
<keyword evidence="2" id="KW-0472">Membrane</keyword>
<evidence type="ECO:0000259" key="3">
    <source>
        <dbReference type="PROSITE" id="PS50222"/>
    </source>
</evidence>
<dbReference type="InterPro" id="IPR018247">
    <property type="entry name" value="EF_Hand_1_Ca_BS"/>
</dbReference>
<keyword evidence="2" id="KW-1133">Transmembrane helix</keyword>
<feature type="transmembrane region" description="Helical" evidence="2">
    <location>
        <begin position="32"/>
        <end position="53"/>
    </location>
</feature>
<dbReference type="PROSITE" id="PS50222">
    <property type="entry name" value="EF_HAND_2"/>
    <property type="match status" value="2"/>
</dbReference>
<dbReference type="SMART" id="SM00054">
    <property type="entry name" value="EFh"/>
    <property type="match status" value="2"/>
</dbReference>
<dbReference type="EMBL" id="JALLPB020000192">
    <property type="protein sequence ID" value="KAL3815569.1"/>
    <property type="molecule type" value="Genomic_DNA"/>
</dbReference>
<feature type="transmembrane region" description="Helical" evidence="2">
    <location>
        <begin position="123"/>
        <end position="140"/>
    </location>
</feature>
<proteinExistence type="predicted"/>
<evidence type="ECO:0000256" key="1">
    <source>
        <dbReference type="ARBA" id="ARBA00022837"/>
    </source>
</evidence>
<dbReference type="AlphaFoldDB" id="A0ABD3RHI6"/>
<keyword evidence="6" id="KW-1185">Reference proteome</keyword>
<dbReference type="InterPro" id="IPR011992">
    <property type="entry name" value="EF-hand-dom_pair"/>
</dbReference>
<gene>
    <name evidence="5" type="ORF">ACHAXA_000301</name>
    <name evidence="4" type="ORF">ACHAXA_003939</name>
</gene>
<dbReference type="SUPFAM" id="SSF47473">
    <property type="entry name" value="EF-hand"/>
    <property type="match status" value="1"/>
</dbReference>
<protein>
    <recommendedName>
        <fullName evidence="3">EF-hand domain-containing protein</fullName>
    </recommendedName>
</protein>
<evidence type="ECO:0000313" key="4">
    <source>
        <dbReference type="EMBL" id="KAL3806940.1"/>
    </source>
</evidence>
<evidence type="ECO:0000313" key="6">
    <source>
        <dbReference type="Proteomes" id="UP001530377"/>
    </source>
</evidence>
<feature type="domain" description="EF-hand" evidence="3">
    <location>
        <begin position="158"/>
        <end position="193"/>
    </location>
</feature>
<keyword evidence="1" id="KW-0106">Calcium</keyword>
<dbReference type="CDD" id="cd00051">
    <property type="entry name" value="EFh"/>
    <property type="match status" value="1"/>
</dbReference>
<dbReference type="InterPro" id="IPR002048">
    <property type="entry name" value="EF_hand_dom"/>
</dbReference>
<feature type="domain" description="EF-hand" evidence="3">
    <location>
        <begin position="194"/>
        <end position="229"/>
    </location>
</feature>
<dbReference type="Proteomes" id="UP001530377">
    <property type="component" value="Unassembled WGS sequence"/>
</dbReference>
<sequence>MSVNLGNEGLLPARRISSIMESHGNASTLGGASVRILALSSGMGLVACSVLWIVDQRFSLLEVAASLTALVTGICSFVLESNLSFCESSREKMVAKVPIFGKVSGRGSMYACVGMLQCALVDAIHLTVGLFTAAVGIYMIKLGRHASESLSKLKKSITDEKALINAFQSNDRNGDGVLEMFEFEGLILELGVELDNDELDAAFSSIDTNNDKKIAYDEFRTWWKASTADADVCVTL</sequence>
<organism evidence="4 6">
    <name type="scientific">Cyclostephanos tholiformis</name>
    <dbReference type="NCBI Taxonomy" id="382380"/>
    <lineage>
        <taxon>Eukaryota</taxon>
        <taxon>Sar</taxon>
        <taxon>Stramenopiles</taxon>
        <taxon>Ochrophyta</taxon>
        <taxon>Bacillariophyta</taxon>
        <taxon>Coscinodiscophyceae</taxon>
        <taxon>Thalassiosirophycidae</taxon>
        <taxon>Stephanodiscales</taxon>
        <taxon>Stephanodiscaceae</taxon>
        <taxon>Cyclostephanos</taxon>
    </lineage>
</organism>
<evidence type="ECO:0000313" key="5">
    <source>
        <dbReference type="EMBL" id="KAL3815569.1"/>
    </source>
</evidence>
<evidence type="ECO:0000256" key="2">
    <source>
        <dbReference type="SAM" id="Phobius"/>
    </source>
</evidence>